<evidence type="ECO:0000256" key="2">
    <source>
        <dbReference type="ARBA" id="ARBA00022823"/>
    </source>
</evidence>
<evidence type="ECO:0000256" key="1">
    <source>
        <dbReference type="ARBA" id="ARBA00009249"/>
    </source>
</evidence>
<evidence type="ECO:0000256" key="4">
    <source>
        <dbReference type="PIRSR" id="PIRSR617453-50"/>
    </source>
</evidence>
<dbReference type="InterPro" id="IPR000089">
    <property type="entry name" value="Biotin_lipoyl"/>
</dbReference>
<comment type="subunit">
    <text evidence="3">The glycine cleavage system is composed of four proteins: P, T, L and H.</text>
</comment>
<dbReference type="HAMAP" id="MF_00272">
    <property type="entry name" value="GcvH"/>
    <property type="match status" value="1"/>
</dbReference>
<reference evidence="5" key="1">
    <citation type="submission" date="2021-01" db="EMBL/GenBank/DDBJ databases">
        <title>Draft genome sequence of Acholeplasmataceae bacterium strain Mahy22.</title>
        <authorList>
            <person name="Watanabe M."/>
            <person name="Kojima H."/>
            <person name="Fukui M."/>
        </authorList>
    </citation>
    <scope>NUCLEOTIDE SEQUENCE</scope>
    <source>
        <strain evidence="5">Mahy22</strain>
    </source>
</reference>
<comment type="function">
    <text evidence="3">The glycine cleavage system catalyzes the degradation of glycine. The H protein shuttles the methylamine group of glycine from the P protein to the T protein.</text>
</comment>
<dbReference type="Pfam" id="PF01597">
    <property type="entry name" value="GCV_H"/>
    <property type="match status" value="1"/>
</dbReference>
<comment type="similarity">
    <text evidence="1 3">Belongs to the GcvH family.</text>
</comment>
<dbReference type="NCBIfam" id="NF002270">
    <property type="entry name" value="PRK01202.1"/>
    <property type="match status" value="1"/>
</dbReference>
<evidence type="ECO:0000313" key="5">
    <source>
        <dbReference type="EMBL" id="BCR35612.1"/>
    </source>
</evidence>
<dbReference type="GO" id="GO:0009249">
    <property type="term" value="P:protein lipoylation"/>
    <property type="evidence" value="ECO:0007669"/>
    <property type="project" value="TreeGrafter"/>
</dbReference>
<dbReference type="InterPro" id="IPR002930">
    <property type="entry name" value="GCV_H"/>
</dbReference>
<dbReference type="EMBL" id="AP024412">
    <property type="protein sequence ID" value="BCR35612.1"/>
    <property type="molecule type" value="Genomic_DNA"/>
</dbReference>
<dbReference type="InterPro" id="IPR003016">
    <property type="entry name" value="2-oxoA_DH_lipoyl-BS"/>
</dbReference>
<evidence type="ECO:0000256" key="3">
    <source>
        <dbReference type="HAMAP-Rule" id="MF_00272"/>
    </source>
</evidence>
<dbReference type="InterPro" id="IPR033753">
    <property type="entry name" value="GCV_H/Fam206"/>
</dbReference>
<dbReference type="Gene3D" id="2.40.50.100">
    <property type="match status" value="1"/>
</dbReference>
<evidence type="ECO:0000313" key="6">
    <source>
        <dbReference type="Proteomes" id="UP000620133"/>
    </source>
</evidence>
<dbReference type="PROSITE" id="PS00189">
    <property type="entry name" value="LIPOYL"/>
    <property type="match status" value="1"/>
</dbReference>
<dbReference type="InterPro" id="IPR011053">
    <property type="entry name" value="Single_hybrid_motif"/>
</dbReference>
<dbReference type="GO" id="GO:0019464">
    <property type="term" value="P:glycine decarboxylation via glycine cleavage system"/>
    <property type="evidence" value="ECO:0007669"/>
    <property type="project" value="UniProtKB-UniRule"/>
</dbReference>
<dbReference type="AlphaFoldDB" id="A0A7U9TH11"/>
<protein>
    <recommendedName>
        <fullName evidence="3">Glycine cleavage system H protein</fullName>
    </recommendedName>
</protein>
<proteinExistence type="inferred from homology"/>
<gene>
    <name evidence="3 5" type="primary">gcvH</name>
    <name evidence="5" type="ORF">MPAN_005050</name>
</gene>
<dbReference type="GO" id="GO:0005829">
    <property type="term" value="C:cytosol"/>
    <property type="evidence" value="ECO:0007669"/>
    <property type="project" value="TreeGrafter"/>
</dbReference>
<sequence>MIKKGLLYAKSHEWLNVDGKTATVGISDHAQDNLGDVVFIELPQVGQTIKKGESFGAVESVKAASDMYLPISGKILEVNSALENTPELLNSDPYGSWIVKLEILDEKELDSLLKDSEYKEED</sequence>
<name>A0A7U9TH11_9MOLU</name>
<dbReference type="PANTHER" id="PTHR11715:SF3">
    <property type="entry name" value="GLYCINE CLEAVAGE SYSTEM H PROTEIN-RELATED"/>
    <property type="match status" value="1"/>
</dbReference>
<accession>A0A7U9TH11</accession>
<feature type="modified residue" description="N6-lipoyllysine" evidence="3 4">
    <location>
        <position position="62"/>
    </location>
</feature>
<keyword evidence="2 3" id="KW-0450">Lipoyl</keyword>
<dbReference type="Proteomes" id="UP000620133">
    <property type="component" value="Chromosome"/>
</dbReference>
<keyword evidence="6" id="KW-1185">Reference proteome</keyword>
<dbReference type="SUPFAM" id="SSF51230">
    <property type="entry name" value="Single hybrid motif"/>
    <property type="match status" value="1"/>
</dbReference>
<dbReference type="RefSeq" id="WP_176238458.1">
    <property type="nucleotide sequence ID" value="NZ_AP024412.1"/>
</dbReference>
<dbReference type="PROSITE" id="PS50968">
    <property type="entry name" value="BIOTINYL_LIPOYL"/>
    <property type="match status" value="1"/>
</dbReference>
<dbReference type="NCBIfam" id="TIGR00527">
    <property type="entry name" value="gcvH"/>
    <property type="match status" value="1"/>
</dbReference>
<dbReference type="KEGG" id="manr:MPAN_005050"/>
<organism evidence="5 6">
    <name type="scientific">Mariniplasma anaerobium</name>
    <dbReference type="NCBI Taxonomy" id="2735436"/>
    <lineage>
        <taxon>Bacteria</taxon>
        <taxon>Bacillati</taxon>
        <taxon>Mycoplasmatota</taxon>
        <taxon>Mollicutes</taxon>
        <taxon>Acholeplasmatales</taxon>
        <taxon>Acholeplasmataceae</taxon>
        <taxon>Mariniplasma</taxon>
    </lineage>
</organism>
<dbReference type="GO" id="GO:0005960">
    <property type="term" value="C:glycine cleavage complex"/>
    <property type="evidence" value="ECO:0007669"/>
    <property type="project" value="InterPro"/>
</dbReference>
<dbReference type="CDD" id="cd06848">
    <property type="entry name" value="GCS_H"/>
    <property type="match status" value="1"/>
</dbReference>
<dbReference type="PANTHER" id="PTHR11715">
    <property type="entry name" value="GLYCINE CLEAVAGE SYSTEM H PROTEIN"/>
    <property type="match status" value="1"/>
</dbReference>
<dbReference type="InterPro" id="IPR017453">
    <property type="entry name" value="GCV_H_sub"/>
</dbReference>
<comment type="cofactor">
    <cofactor evidence="3">
        <name>(R)-lipoate</name>
        <dbReference type="ChEBI" id="CHEBI:83088"/>
    </cofactor>
    <text evidence="3">Binds 1 lipoyl cofactor covalently.</text>
</comment>